<gene>
    <name evidence="4" type="ORF">SAMN06296036_12317</name>
</gene>
<dbReference type="Gene3D" id="3.50.80.20">
    <property type="entry name" value="D-Ala-D-Ala carboxypeptidase C, peptidase S13"/>
    <property type="match status" value="1"/>
</dbReference>
<dbReference type="AlphaFoldDB" id="A0A1Y6CHQ6"/>
<name>A0A1Y6CHQ6_9BACT</name>
<comment type="similarity">
    <text evidence="1">Belongs to the peptidase S13 family.</text>
</comment>
<dbReference type="PRINTS" id="PR00922">
    <property type="entry name" value="DADACBPTASE3"/>
</dbReference>
<dbReference type="PANTHER" id="PTHR30023">
    <property type="entry name" value="D-ALANYL-D-ALANINE CARBOXYPEPTIDASE"/>
    <property type="match status" value="1"/>
</dbReference>
<keyword evidence="2" id="KW-0378">Hydrolase</keyword>
<proteinExistence type="inferred from homology"/>
<dbReference type="SUPFAM" id="SSF56601">
    <property type="entry name" value="beta-lactamase/transpeptidase-like"/>
    <property type="match status" value="1"/>
</dbReference>
<accession>A0A1Y6CHQ6</accession>
<dbReference type="Proteomes" id="UP000192907">
    <property type="component" value="Unassembled WGS sequence"/>
</dbReference>
<evidence type="ECO:0000256" key="1">
    <source>
        <dbReference type="ARBA" id="ARBA00006096"/>
    </source>
</evidence>
<dbReference type="GO" id="GO:0000270">
    <property type="term" value="P:peptidoglycan metabolic process"/>
    <property type="evidence" value="ECO:0007669"/>
    <property type="project" value="TreeGrafter"/>
</dbReference>
<dbReference type="OrthoDB" id="5288781at2"/>
<dbReference type="InterPro" id="IPR000667">
    <property type="entry name" value="Peptidase_S13"/>
</dbReference>
<reference evidence="5" key="1">
    <citation type="submission" date="2017-04" db="EMBL/GenBank/DDBJ databases">
        <authorList>
            <person name="Varghese N."/>
            <person name="Submissions S."/>
        </authorList>
    </citation>
    <scope>NUCLEOTIDE SEQUENCE [LARGE SCALE GENOMIC DNA]</scope>
    <source>
        <strain evidence="5">RKEM611</strain>
    </source>
</reference>
<dbReference type="RefSeq" id="WP_132323565.1">
    <property type="nucleotide sequence ID" value="NZ_FWZT01000023.1"/>
</dbReference>
<dbReference type="InterPro" id="IPR012338">
    <property type="entry name" value="Beta-lactam/transpept-like"/>
</dbReference>
<dbReference type="Gene3D" id="3.40.710.10">
    <property type="entry name" value="DD-peptidase/beta-lactamase superfamily"/>
    <property type="match status" value="2"/>
</dbReference>
<dbReference type="EMBL" id="FWZT01000023">
    <property type="protein sequence ID" value="SMF66241.1"/>
    <property type="molecule type" value="Genomic_DNA"/>
</dbReference>
<evidence type="ECO:0000256" key="2">
    <source>
        <dbReference type="ARBA" id="ARBA00022801"/>
    </source>
</evidence>
<dbReference type="GO" id="GO:0006508">
    <property type="term" value="P:proteolysis"/>
    <property type="evidence" value="ECO:0007669"/>
    <property type="project" value="InterPro"/>
</dbReference>
<keyword evidence="4" id="KW-0645">Protease</keyword>
<dbReference type="GO" id="GO:0004185">
    <property type="term" value="F:serine-type carboxypeptidase activity"/>
    <property type="evidence" value="ECO:0007669"/>
    <property type="project" value="InterPro"/>
</dbReference>
<evidence type="ECO:0000256" key="3">
    <source>
        <dbReference type="SAM" id="SignalP"/>
    </source>
</evidence>
<dbReference type="STRING" id="1513793.SAMN06296036_12317"/>
<keyword evidence="3" id="KW-0732">Signal</keyword>
<dbReference type="PANTHER" id="PTHR30023:SF0">
    <property type="entry name" value="PENICILLIN-SENSITIVE CARBOXYPEPTIDASE A"/>
    <property type="match status" value="1"/>
</dbReference>
<keyword evidence="5" id="KW-1185">Reference proteome</keyword>
<dbReference type="NCBIfam" id="TIGR00666">
    <property type="entry name" value="PBP4"/>
    <property type="match status" value="1"/>
</dbReference>
<protein>
    <submittedName>
        <fullName evidence="4">D-alanyl-D-alanine carboxypeptidase / D-alanyl-D-alanine-endopeptidase (Penicillin-binding protein 4)</fullName>
    </submittedName>
</protein>
<feature type="chain" id="PRO_5012396234" evidence="3">
    <location>
        <begin position="19"/>
        <end position="475"/>
    </location>
</feature>
<evidence type="ECO:0000313" key="4">
    <source>
        <dbReference type="EMBL" id="SMF66241.1"/>
    </source>
</evidence>
<dbReference type="Pfam" id="PF02113">
    <property type="entry name" value="Peptidase_S13"/>
    <property type="match status" value="1"/>
</dbReference>
<evidence type="ECO:0000313" key="5">
    <source>
        <dbReference type="Proteomes" id="UP000192907"/>
    </source>
</evidence>
<keyword evidence="4" id="KW-0121">Carboxypeptidase</keyword>
<feature type="signal peptide" evidence="3">
    <location>
        <begin position="1"/>
        <end position="18"/>
    </location>
</feature>
<organism evidence="4 5">
    <name type="scientific">Pseudobacteriovorax antillogorgiicola</name>
    <dbReference type="NCBI Taxonomy" id="1513793"/>
    <lineage>
        <taxon>Bacteria</taxon>
        <taxon>Pseudomonadati</taxon>
        <taxon>Bdellovibrionota</taxon>
        <taxon>Oligoflexia</taxon>
        <taxon>Oligoflexales</taxon>
        <taxon>Pseudobacteriovoracaceae</taxon>
        <taxon>Pseudobacteriovorax</taxon>
    </lineage>
</organism>
<sequence length="475" mass="52479">MLRIITLLLVLISSSAQSASPFYKLGTAHQQSVLFKRLKDGKLIYQKNPDRLLSPASVTKLFTSAAALAKFSPAHQFETKFFYTGTKKQGVISGDLYIVGDGDPLLISEKLWQMAADFRMMGIKEISGRIVIDNSLFDGDTRDDSREDSRYMSNNAYDAPVSAFGINFNTFPVAIAPGYQEGRPAFMSIDPYPIDGIEVSNRVVTTSRGKPYVRVTRSSKKDMVLVASKGRISLESPMRKVYRSVSDPLRTGGEQIRSFLAKENIVVKGQVAAGKLPQAATELYTIKSYELSRMISGLNKYSNNYIADVLVKRMGAEFSGAGPGSFTNGMAVLKDFLAQEVKLPKGFQLYNGSGLDTRNRVNASQVVALLEYMYQRMDLFPEFLASLPAAGWDGTLEDRFDQDRLKPLHGQVRAKTGTLTSPITVSSLAGYLGHPEHGMIAFAIIENGVTRKQQPSVLDFRARQELALKAIIDRF</sequence>